<keyword evidence="2" id="KW-1185">Reference proteome</keyword>
<dbReference type="Proteomes" id="UP001500037">
    <property type="component" value="Unassembled WGS sequence"/>
</dbReference>
<dbReference type="EMBL" id="BAAALF010000141">
    <property type="protein sequence ID" value="GAA1260727.1"/>
    <property type="molecule type" value="Genomic_DNA"/>
</dbReference>
<sequence>MWGALAEHRVMDQVTATTRAITLERGAVDNRSAALPRDGDVAYLARVVESLAAADLRPTAWNPPKVPATAPDARGPLRPAVLRWDPGHPLIHADLFPYGALALWDTVSGWRVVGPAADGDLEQPKTPPRAIFPSSWLPGSVRALPVDVVQGLSLVLLGMRRNLTSAALEAARAHAWTASGRPTGPSLPGPADPS</sequence>
<accession>A0ABN1WRG3</accession>
<gene>
    <name evidence="1" type="ORF">GCM10009665_58280</name>
</gene>
<proteinExistence type="predicted"/>
<reference evidence="1 2" key="1">
    <citation type="journal article" date="2019" name="Int. J. Syst. Evol. Microbiol.">
        <title>The Global Catalogue of Microorganisms (GCM) 10K type strain sequencing project: providing services to taxonomists for standard genome sequencing and annotation.</title>
        <authorList>
            <consortium name="The Broad Institute Genomics Platform"/>
            <consortium name="The Broad Institute Genome Sequencing Center for Infectious Disease"/>
            <person name="Wu L."/>
            <person name="Ma J."/>
        </authorList>
    </citation>
    <scope>NUCLEOTIDE SEQUENCE [LARGE SCALE GENOMIC DNA]</scope>
    <source>
        <strain evidence="1 2">JCM 13004</strain>
    </source>
</reference>
<protein>
    <submittedName>
        <fullName evidence="1">Uncharacterized protein</fullName>
    </submittedName>
</protein>
<evidence type="ECO:0000313" key="1">
    <source>
        <dbReference type="EMBL" id="GAA1260727.1"/>
    </source>
</evidence>
<organism evidence="1 2">
    <name type="scientific">Kitasatospora nipponensis</name>
    <dbReference type="NCBI Taxonomy" id="258049"/>
    <lineage>
        <taxon>Bacteria</taxon>
        <taxon>Bacillati</taxon>
        <taxon>Actinomycetota</taxon>
        <taxon>Actinomycetes</taxon>
        <taxon>Kitasatosporales</taxon>
        <taxon>Streptomycetaceae</taxon>
        <taxon>Kitasatospora</taxon>
    </lineage>
</organism>
<name>A0ABN1WRG3_9ACTN</name>
<evidence type="ECO:0000313" key="2">
    <source>
        <dbReference type="Proteomes" id="UP001500037"/>
    </source>
</evidence>
<comment type="caution">
    <text evidence="1">The sequence shown here is derived from an EMBL/GenBank/DDBJ whole genome shotgun (WGS) entry which is preliminary data.</text>
</comment>